<dbReference type="EMBL" id="OY882869">
    <property type="protein sequence ID" value="CAK6435181.1"/>
    <property type="molecule type" value="Genomic_DNA"/>
</dbReference>
<reference evidence="1" key="1">
    <citation type="submission" date="2023-12" db="EMBL/GenBank/DDBJ databases">
        <authorList>
            <person name="Brown T."/>
        </authorList>
    </citation>
    <scope>NUCLEOTIDE SEQUENCE</scope>
</reference>
<evidence type="ECO:0000313" key="1">
    <source>
        <dbReference type="EMBL" id="CAK6435181.1"/>
    </source>
</evidence>
<keyword evidence="2" id="KW-1185">Reference proteome</keyword>
<gene>
    <name evidence="1" type="ORF">MPIPNATIZW_LOCUS3487</name>
</gene>
<evidence type="ECO:0000313" key="2">
    <source>
        <dbReference type="Proteomes" id="UP001314169"/>
    </source>
</evidence>
<protein>
    <submittedName>
        <fullName evidence="1">Uncharacterized protein</fullName>
    </submittedName>
</protein>
<proteinExistence type="predicted"/>
<sequence length="101" mass="11341">MCVVCWSGPGEGILKAPWTTLNLKLRTIKDALVKRRGIKVAPLDTGTQMQDGKRWGQSARWQAMGPERRVGSRYRVFHSHAEGLDFVLKAEGSHGRLQARK</sequence>
<organism evidence="1 2">
    <name type="scientific">Pipistrellus nathusii</name>
    <name type="common">Nathusius' pipistrelle</name>
    <dbReference type="NCBI Taxonomy" id="59473"/>
    <lineage>
        <taxon>Eukaryota</taxon>
        <taxon>Metazoa</taxon>
        <taxon>Chordata</taxon>
        <taxon>Craniata</taxon>
        <taxon>Vertebrata</taxon>
        <taxon>Euteleostomi</taxon>
        <taxon>Mammalia</taxon>
        <taxon>Eutheria</taxon>
        <taxon>Laurasiatheria</taxon>
        <taxon>Chiroptera</taxon>
        <taxon>Yangochiroptera</taxon>
        <taxon>Vespertilionidae</taxon>
        <taxon>Pipistrellus</taxon>
    </lineage>
</organism>
<name>A0ABN9ZA28_PIPNA</name>
<dbReference type="Proteomes" id="UP001314169">
    <property type="component" value="Chromosome 12"/>
</dbReference>
<accession>A0ABN9ZA28</accession>